<dbReference type="KEGG" id="psul:AU252_02560"/>
<dbReference type="Pfam" id="PF11239">
    <property type="entry name" value="DUF3040"/>
    <property type="match status" value="1"/>
</dbReference>
<evidence type="ECO:0000313" key="3">
    <source>
        <dbReference type="EMBL" id="ALV40188.1"/>
    </source>
</evidence>
<dbReference type="RefSeq" id="WP_056342262.1">
    <property type="nucleotide sequence ID" value="NZ_CP013747.1"/>
</dbReference>
<proteinExistence type="predicted"/>
<evidence type="ECO:0000256" key="1">
    <source>
        <dbReference type="SAM" id="MobiDB-lite"/>
    </source>
</evidence>
<protein>
    <recommendedName>
        <fullName evidence="5">DUF3040 domain-containing protein</fullName>
    </recommendedName>
</protein>
<feature type="region of interest" description="Disordered" evidence="1">
    <location>
        <begin position="87"/>
        <end position="124"/>
    </location>
</feature>
<keyword evidence="2" id="KW-0812">Transmembrane</keyword>
<organism evidence="3">
    <name type="scientific">Pseudarthrobacter sulfonivorans</name>
    <dbReference type="NCBI Taxonomy" id="121292"/>
    <lineage>
        <taxon>Bacteria</taxon>
        <taxon>Bacillati</taxon>
        <taxon>Actinomycetota</taxon>
        <taxon>Actinomycetes</taxon>
        <taxon>Micrococcales</taxon>
        <taxon>Micrococcaceae</taxon>
        <taxon>Pseudarthrobacter</taxon>
    </lineage>
</organism>
<sequence>MPLSEHEQKLLEQLEKQLHEDDPKFANSMGSDPGRTWSTRHIVIGVLCALAGIALLLVGVTVQNIFVGVLGFVVMGAGVYFATMRNASGGKQRSAPGTGKSGKPRSSFMSSLEERWDERRRDES</sequence>
<dbReference type="AlphaFoldDB" id="A0A0U3QTG6"/>
<feature type="compositionally biased region" description="Basic and acidic residues" evidence="1">
    <location>
        <begin position="112"/>
        <end position="124"/>
    </location>
</feature>
<dbReference type="Proteomes" id="UP000065151">
    <property type="component" value="Chromosome"/>
</dbReference>
<name>A0A0U3QTG6_9MICC</name>
<dbReference type="InterPro" id="IPR021401">
    <property type="entry name" value="DUF3040"/>
</dbReference>
<evidence type="ECO:0000313" key="4">
    <source>
        <dbReference type="Proteomes" id="UP000065151"/>
    </source>
</evidence>
<reference evidence="3 4" key="1">
    <citation type="submission" date="2015-12" db="EMBL/GenBank/DDBJ databases">
        <authorList>
            <person name="Shamseldin A."/>
            <person name="Moawad H."/>
            <person name="Abd El-Rahim W.M."/>
            <person name="Sadowsky M.J."/>
        </authorList>
    </citation>
    <scope>NUCLEOTIDE SEQUENCE [LARGE SCALE GENOMIC DNA]</scope>
    <source>
        <strain evidence="3 4">Ar51</strain>
    </source>
</reference>
<accession>A0A0U3QTG6</accession>
<dbReference type="EMBL" id="CP013747">
    <property type="protein sequence ID" value="ALV40188.1"/>
    <property type="molecule type" value="Genomic_DNA"/>
</dbReference>
<dbReference type="STRING" id="121292.AU252_02560"/>
<evidence type="ECO:0008006" key="5">
    <source>
        <dbReference type="Google" id="ProtNLM"/>
    </source>
</evidence>
<gene>
    <name evidence="3" type="ORF">AU252_02560</name>
</gene>
<evidence type="ECO:0000256" key="2">
    <source>
        <dbReference type="SAM" id="Phobius"/>
    </source>
</evidence>
<feature type="transmembrane region" description="Helical" evidence="2">
    <location>
        <begin position="42"/>
        <end position="59"/>
    </location>
</feature>
<keyword evidence="2" id="KW-1133">Transmembrane helix</keyword>
<keyword evidence="2" id="KW-0472">Membrane</keyword>
<feature type="transmembrane region" description="Helical" evidence="2">
    <location>
        <begin position="65"/>
        <end position="83"/>
    </location>
</feature>